<evidence type="ECO:0000256" key="1">
    <source>
        <dbReference type="SAM" id="MobiDB-lite"/>
    </source>
</evidence>
<name>A0A2T0A8Q3_RHOTO</name>
<feature type="compositionally biased region" description="Polar residues" evidence="1">
    <location>
        <begin position="52"/>
        <end position="68"/>
    </location>
</feature>
<dbReference type="AlphaFoldDB" id="A0A2T0A8Q3"/>
<comment type="caution">
    <text evidence="2">The sequence shown here is derived from an EMBL/GenBank/DDBJ whole genome shotgun (WGS) entry which is preliminary data.</text>
</comment>
<evidence type="ECO:0000313" key="3">
    <source>
        <dbReference type="Proteomes" id="UP000239560"/>
    </source>
</evidence>
<proteinExistence type="predicted"/>
<protein>
    <submittedName>
        <fullName evidence="2">Uncharacterized protein</fullName>
    </submittedName>
</protein>
<reference evidence="2 3" key="1">
    <citation type="journal article" date="2018" name="Elife">
        <title>Functional genomics of lipid metabolism in the oleaginous yeast Rhodosporidium toruloides.</title>
        <authorList>
            <person name="Coradetti S.T."/>
            <person name="Pinel D."/>
            <person name="Geiselman G."/>
            <person name="Ito M."/>
            <person name="Mondo S."/>
            <person name="Reilly M.C."/>
            <person name="Cheng Y.F."/>
            <person name="Bauer S."/>
            <person name="Grigoriev I."/>
            <person name="Gladden J.M."/>
            <person name="Simmons B.A."/>
            <person name="Brem R."/>
            <person name="Arkin A.P."/>
            <person name="Skerker J.M."/>
        </authorList>
    </citation>
    <scope>NUCLEOTIDE SEQUENCE [LARGE SCALE GENOMIC DNA]</scope>
    <source>
        <strain evidence="2 3">NBRC 0880</strain>
    </source>
</reference>
<evidence type="ECO:0000313" key="2">
    <source>
        <dbReference type="EMBL" id="PRQ74384.1"/>
    </source>
</evidence>
<feature type="region of interest" description="Disordered" evidence="1">
    <location>
        <begin position="1"/>
        <end position="77"/>
    </location>
</feature>
<accession>A0A2T0A8Q3</accession>
<gene>
    <name evidence="2" type="ORF">AAT19DRAFT_14737</name>
</gene>
<dbReference type="EMBL" id="LCTV02000006">
    <property type="protein sequence ID" value="PRQ74384.1"/>
    <property type="molecule type" value="Genomic_DNA"/>
</dbReference>
<feature type="compositionally biased region" description="Acidic residues" evidence="1">
    <location>
        <begin position="39"/>
        <end position="48"/>
    </location>
</feature>
<dbReference type="Proteomes" id="UP000239560">
    <property type="component" value="Unassembled WGS sequence"/>
</dbReference>
<organism evidence="2 3">
    <name type="scientific">Rhodotorula toruloides</name>
    <name type="common">Yeast</name>
    <name type="synonym">Rhodosporidium toruloides</name>
    <dbReference type="NCBI Taxonomy" id="5286"/>
    <lineage>
        <taxon>Eukaryota</taxon>
        <taxon>Fungi</taxon>
        <taxon>Dikarya</taxon>
        <taxon>Basidiomycota</taxon>
        <taxon>Pucciniomycotina</taxon>
        <taxon>Microbotryomycetes</taxon>
        <taxon>Sporidiobolales</taxon>
        <taxon>Sporidiobolaceae</taxon>
        <taxon>Rhodotorula</taxon>
    </lineage>
</organism>
<sequence>MARLNGAGKEDGDGRIEASVGDGGDGSAEVEKRRGEAAQTDENDAEVEEQARSGQQAVLSSSSPSQTVRPLRRLNLR</sequence>